<dbReference type="Gene3D" id="1.10.10.10">
    <property type="entry name" value="Winged helix-like DNA-binding domain superfamily/Winged helix DNA-binding domain"/>
    <property type="match status" value="1"/>
</dbReference>
<dbReference type="PANTHER" id="PTHR13504:SF38">
    <property type="entry name" value="FIDO DOMAIN-CONTAINING PROTEIN"/>
    <property type="match status" value="1"/>
</dbReference>
<feature type="binding site" evidence="3">
    <location>
        <begin position="215"/>
        <end position="222"/>
    </location>
    <ligand>
        <name>ATP</name>
        <dbReference type="ChEBI" id="CHEBI:30616"/>
    </ligand>
</feature>
<dbReference type="Proteomes" id="UP000648239">
    <property type="component" value="Unassembled WGS sequence"/>
</dbReference>
<dbReference type="InterPro" id="IPR003812">
    <property type="entry name" value="Fido"/>
</dbReference>
<comment type="caution">
    <text evidence="5">The sequence shown here is derived from an EMBL/GenBank/DDBJ whole genome shotgun (WGS) entry which is preliminary data.</text>
</comment>
<dbReference type="InterPro" id="IPR036390">
    <property type="entry name" value="WH_DNA-bd_sf"/>
</dbReference>
<feature type="domain" description="Fido" evidence="4">
    <location>
        <begin position="126"/>
        <end position="275"/>
    </location>
</feature>
<accession>A0A8J7CMK8</accession>
<evidence type="ECO:0000313" key="5">
    <source>
        <dbReference type="EMBL" id="MBD3869523.1"/>
    </source>
</evidence>
<evidence type="ECO:0000256" key="1">
    <source>
        <dbReference type="PIRSR" id="PIRSR038925-1"/>
    </source>
</evidence>
<reference evidence="5 6" key="1">
    <citation type="submission" date="2020-08" db="EMBL/GenBank/DDBJ databases">
        <title>Acidobacteriota in marine sediments use diverse sulfur dissimilation pathways.</title>
        <authorList>
            <person name="Wasmund K."/>
        </authorList>
    </citation>
    <scope>NUCLEOTIDE SEQUENCE [LARGE SCALE GENOMIC DNA]</scope>
    <source>
        <strain evidence="5">MAG AM4</strain>
    </source>
</reference>
<dbReference type="Pfam" id="PF02661">
    <property type="entry name" value="Fic"/>
    <property type="match status" value="1"/>
</dbReference>
<gene>
    <name evidence="5" type="ORF">IFK94_15490</name>
</gene>
<evidence type="ECO:0000313" key="6">
    <source>
        <dbReference type="Proteomes" id="UP000648239"/>
    </source>
</evidence>
<evidence type="ECO:0000256" key="3">
    <source>
        <dbReference type="PIRSR" id="PIRSR640198-2"/>
    </source>
</evidence>
<feature type="binding site" evidence="1">
    <location>
        <position position="253"/>
    </location>
    <ligand>
        <name>ATP</name>
        <dbReference type="ChEBI" id="CHEBI:30616"/>
    </ligand>
</feature>
<dbReference type="PROSITE" id="PS51459">
    <property type="entry name" value="FIDO"/>
    <property type="match status" value="1"/>
</dbReference>
<organism evidence="5 6">
    <name type="scientific">Candidatus Polarisedimenticola svalbardensis</name>
    <dbReference type="NCBI Taxonomy" id="2886004"/>
    <lineage>
        <taxon>Bacteria</taxon>
        <taxon>Pseudomonadati</taxon>
        <taxon>Acidobacteriota</taxon>
        <taxon>Candidatus Polarisedimenticolia</taxon>
        <taxon>Candidatus Polarisedimenticolales</taxon>
        <taxon>Candidatus Polarisedimenticolaceae</taxon>
        <taxon>Candidatus Polarisedimenticola</taxon>
    </lineage>
</organism>
<keyword evidence="1" id="KW-0547">Nucleotide-binding</keyword>
<proteinExistence type="predicted"/>
<feature type="binding site" evidence="3">
    <location>
        <begin position="253"/>
        <end position="254"/>
    </location>
    <ligand>
        <name>ATP</name>
        <dbReference type="ChEBI" id="CHEBI:30616"/>
    </ligand>
</feature>
<dbReference type="PIRSF" id="PIRSF038925">
    <property type="entry name" value="AMP-prot_trans"/>
    <property type="match status" value="1"/>
</dbReference>
<protein>
    <submittedName>
        <fullName evidence="5">Fic family protein</fullName>
    </submittedName>
</protein>
<feature type="binding site" evidence="1">
    <location>
        <position position="211"/>
    </location>
    <ligand>
        <name>ATP</name>
        <dbReference type="ChEBI" id="CHEBI:30616"/>
    </ligand>
</feature>
<feature type="active site" evidence="2">
    <location>
        <position position="211"/>
    </location>
</feature>
<feature type="non-terminal residue" evidence="5">
    <location>
        <position position="1"/>
    </location>
</feature>
<dbReference type="InterPro" id="IPR025758">
    <property type="entry name" value="Fic/DOC_N"/>
</dbReference>
<evidence type="ECO:0000256" key="2">
    <source>
        <dbReference type="PIRSR" id="PIRSR640198-1"/>
    </source>
</evidence>
<dbReference type="SUPFAM" id="SSF46785">
    <property type="entry name" value="Winged helix' DNA-binding domain"/>
    <property type="match status" value="1"/>
</dbReference>
<evidence type="ECO:0000259" key="4">
    <source>
        <dbReference type="PROSITE" id="PS51459"/>
    </source>
</evidence>
<dbReference type="Pfam" id="PF13784">
    <property type="entry name" value="Fic_N"/>
    <property type="match status" value="1"/>
</dbReference>
<dbReference type="SUPFAM" id="SSF140931">
    <property type="entry name" value="Fic-like"/>
    <property type="match status" value="1"/>
</dbReference>
<feature type="binding site" evidence="1">
    <location>
        <begin position="216"/>
        <end position="222"/>
    </location>
    <ligand>
        <name>ATP</name>
        <dbReference type="ChEBI" id="CHEBI:30616"/>
    </ligand>
</feature>
<dbReference type="PANTHER" id="PTHR13504">
    <property type="entry name" value="FIDO DOMAIN-CONTAINING PROTEIN DDB_G0283145"/>
    <property type="match status" value="1"/>
</dbReference>
<sequence>YYETTTVAGEEVRAFVPSPLPPESPPVGLDDSLQQALEMATAALADLELAGGMVPSVSWFLYSFVRKEAVLTSQIEGTQATLVDLLSSEAVDETVGPDPDIEEVTNYLDALAWSRNQLSRPDGLPISARLLSEAHIQLMQGVRGSDKQPGEVRRSQNWVGGTRPGNAAFVPPPPHLLSQALSALERYIHADHELPPLIRIGLIHVQFETLHPYLDGNGRLGRLLIALLLEDWGLLREPLLYISLFLKRHRMEYYRRLDAVRTAGEWEPWLQFYLDGVASIATEAVAAIRDLGEQVESDRIRLLALKEATVPAVRLFELLPEHPVVTVTRVVKLLDTTRPTAGKAISALEEAGILKEITGRKRDRTWHYGKYIEILREGTE</sequence>
<dbReference type="AlphaFoldDB" id="A0A8J7CMK8"/>
<dbReference type="InterPro" id="IPR036388">
    <property type="entry name" value="WH-like_DNA-bd_sf"/>
</dbReference>
<dbReference type="GO" id="GO:0005524">
    <property type="term" value="F:ATP binding"/>
    <property type="evidence" value="ECO:0007669"/>
    <property type="project" value="UniProtKB-KW"/>
</dbReference>
<keyword evidence="1" id="KW-0067">ATP-binding</keyword>
<dbReference type="InterPro" id="IPR036597">
    <property type="entry name" value="Fido-like_dom_sf"/>
</dbReference>
<feature type="binding site" evidence="1">
    <location>
        <position position="76"/>
    </location>
    <ligand>
        <name>ATP</name>
        <dbReference type="ChEBI" id="CHEBI:30616"/>
    </ligand>
</feature>
<dbReference type="InterPro" id="IPR040198">
    <property type="entry name" value="Fido_containing"/>
</dbReference>
<name>A0A8J7CMK8_9BACT</name>
<dbReference type="InterPro" id="IPR026287">
    <property type="entry name" value="SoFic-like"/>
</dbReference>
<dbReference type="EMBL" id="JACXWD010000104">
    <property type="protein sequence ID" value="MBD3869523.1"/>
    <property type="molecule type" value="Genomic_DNA"/>
</dbReference>
<dbReference type="Gene3D" id="1.10.3290.10">
    <property type="entry name" value="Fido-like domain"/>
    <property type="match status" value="1"/>
</dbReference>